<feature type="signal peptide" evidence="3">
    <location>
        <begin position="1"/>
        <end position="22"/>
    </location>
</feature>
<keyword evidence="5" id="KW-1185">Reference proteome</keyword>
<evidence type="ECO:0000256" key="3">
    <source>
        <dbReference type="SAM" id="SignalP"/>
    </source>
</evidence>
<protein>
    <recommendedName>
        <fullName evidence="6">Right handed beta helix domain-containing protein</fullName>
    </recommendedName>
</protein>
<dbReference type="EMBL" id="ACBY02000029">
    <property type="protein sequence ID" value="EFB75294.1"/>
    <property type="molecule type" value="Genomic_DNA"/>
</dbReference>
<evidence type="ECO:0000256" key="2">
    <source>
        <dbReference type="SAM" id="Phobius"/>
    </source>
</evidence>
<feature type="compositionally biased region" description="Pro residues" evidence="1">
    <location>
        <begin position="696"/>
        <end position="730"/>
    </location>
</feature>
<keyword evidence="3" id="KW-0732">Signal</keyword>
<organism evidence="4 5">
    <name type="scientific">Subdoligranulum variabile DSM 15176</name>
    <dbReference type="NCBI Taxonomy" id="411471"/>
    <lineage>
        <taxon>Bacteria</taxon>
        <taxon>Bacillati</taxon>
        <taxon>Bacillota</taxon>
        <taxon>Clostridia</taxon>
        <taxon>Eubacteriales</taxon>
        <taxon>Oscillospiraceae</taxon>
        <taxon>Subdoligranulum</taxon>
    </lineage>
</organism>
<sequence>MIYKKCLSLVVAFSMVAGMMPAAVPGAGAETLDVPLAAETGITVFTGETAVQEPAAEEPGLLPAETEIPAVPELLAEPDAAATEAESVSDGVLHSYEEFLAALQTADDGDTLVLGAGTFTVTGNDQLRVQTANLTIRGQGADATILDTGAFTVSAQAGLLVQADGVTLADLTVQSSGAAGISAVKITNMSGELLRGGRLSGVRIASTRGHALNLHGITGAEVENLQVTQAGKCGISLANAPAVTVRDCTFEGTAWADIGIMYADNAQYANPSVLTLQGDNRFTNARCAVYSERPAAAPGGADRIVVPADSGLILCPQSSGQWVALPAQAAQSVAVNETTGFRFTSLADAFLAVQPGETIRLTETVQLAQTLSLTGIRGVLDLDGHAVEYTGQGTYGVELSGGTELTIRDSAGGGKIVAPNRVVKVGDATISTTGTPASLVLEGGTLESRDTSLNCAVAIYANNTAVRDGASAVPCKVTVHAATLHGGVYLFGEGAELQVNPGAVLSVNGAYAISGNGTKTASQNCGDTVIRITGGTITQTGEEGGAIYHPQDGVLQISGNPTITGDSGIQLCSGEGVIADITGGTVRATGTDRRDGKTGDGFIPDGAALSVVNRGYPGGLPRMHITGGSFEAASGFGVLAYTWSQNAAQDWPEANQYLVISGGQFANDPSAYLAEGFRVTGSGPYVVSSAAVSKPEPTPEPSDTPAATPAPTPAPTATPAPTVTPVPTEPPVISTPVPTAVPVSAAKPQTAAGKPESTATPQPTDEPALVILPVSTELSDGKAAVIVPEEKLQEVVRMAVESAQQRQTIPAVEIQLEVDETAQAMELSLPMAAMKELIAGDGATLTVRSSLVSVDFDAAALKAITDQTPGDTLVLEVSQLEPTQLNAAQAAAAGDFPVVELTLRSNDVLISDFQSGQARVTVPHTLQEGQEAAGVVVWYVDDAGATTACETSYDETAAAVTFVTPHFSKYIIGYDAAAVSAEPEVQEPAAEQPAVEEAKSGGSLPVIPIVVVVIAVLLAAAFVLRKVFRAR</sequence>
<feature type="transmembrane region" description="Helical" evidence="2">
    <location>
        <begin position="1006"/>
        <end position="1024"/>
    </location>
</feature>
<evidence type="ECO:0000256" key="1">
    <source>
        <dbReference type="SAM" id="MobiDB-lite"/>
    </source>
</evidence>
<dbReference type="InterPro" id="IPR011050">
    <property type="entry name" value="Pectin_lyase_fold/virulence"/>
</dbReference>
<feature type="region of interest" description="Disordered" evidence="1">
    <location>
        <begin position="689"/>
        <end position="765"/>
    </location>
</feature>
<keyword evidence="2" id="KW-1133">Transmembrane helix</keyword>
<feature type="chain" id="PRO_5038870697" description="Right handed beta helix domain-containing protein" evidence="3">
    <location>
        <begin position="23"/>
        <end position="1031"/>
    </location>
</feature>
<dbReference type="InterPro" id="IPR012334">
    <property type="entry name" value="Pectin_lyas_fold"/>
</dbReference>
<evidence type="ECO:0000313" key="4">
    <source>
        <dbReference type="EMBL" id="EFB75294.1"/>
    </source>
</evidence>
<dbReference type="eggNOG" id="COG5492">
    <property type="taxonomic scope" value="Bacteria"/>
</dbReference>
<dbReference type="STRING" id="411471.SUBVAR_06415"/>
<dbReference type="eggNOG" id="COG3420">
    <property type="taxonomic scope" value="Bacteria"/>
</dbReference>
<name>D1PPU8_9FIRM</name>
<comment type="caution">
    <text evidence="4">The sequence shown here is derived from an EMBL/GenBank/DDBJ whole genome shotgun (WGS) entry which is preliminary data.</text>
</comment>
<keyword evidence="2" id="KW-0472">Membrane</keyword>
<dbReference type="SUPFAM" id="SSF51126">
    <property type="entry name" value="Pectin lyase-like"/>
    <property type="match status" value="1"/>
</dbReference>
<evidence type="ECO:0008006" key="6">
    <source>
        <dbReference type="Google" id="ProtNLM"/>
    </source>
</evidence>
<reference evidence="4" key="1">
    <citation type="submission" date="2009-12" db="EMBL/GenBank/DDBJ databases">
        <authorList>
            <person name="Weinstock G."/>
            <person name="Sodergren E."/>
            <person name="Clifton S."/>
            <person name="Fulton L."/>
            <person name="Fulton B."/>
            <person name="Courtney L."/>
            <person name="Fronick C."/>
            <person name="Harrison M."/>
            <person name="Strong C."/>
            <person name="Farmer C."/>
            <person name="Delahaunty K."/>
            <person name="Markovic C."/>
            <person name="Hall O."/>
            <person name="Minx P."/>
            <person name="Tomlinson C."/>
            <person name="Mitreva M."/>
            <person name="Nelson J."/>
            <person name="Hou S."/>
            <person name="Wollam A."/>
            <person name="Pepin K.H."/>
            <person name="Johnson M."/>
            <person name="Bhonagiri V."/>
            <person name="Nash W.E."/>
            <person name="Warren W."/>
            <person name="Chinwalla A."/>
            <person name="Mardis E.R."/>
            <person name="Wilson R.K."/>
        </authorList>
    </citation>
    <scope>NUCLEOTIDE SEQUENCE [LARGE SCALE GENOMIC DNA]</scope>
    <source>
        <strain evidence="4">DSM 15176</strain>
    </source>
</reference>
<dbReference type="Gene3D" id="2.160.20.10">
    <property type="entry name" value="Single-stranded right-handed beta-helix, Pectin lyase-like"/>
    <property type="match status" value="1"/>
</dbReference>
<dbReference type="Proteomes" id="UP000003438">
    <property type="component" value="Unassembled WGS sequence"/>
</dbReference>
<dbReference type="OrthoDB" id="467434at2"/>
<dbReference type="RefSeq" id="WP_007047778.1">
    <property type="nucleotide sequence ID" value="NZ_GG704769.1"/>
</dbReference>
<keyword evidence="2" id="KW-0812">Transmembrane</keyword>
<evidence type="ECO:0000313" key="5">
    <source>
        <dbReference type="Proteomes" id="UP000003438"/>
    </source>
</evidence>
<dbReference type="HOGENOM" id="CLU_294217_0_0_9"/>
<gene>
    <name evidence="4" type="ORF">SUBVAR_06415</name>
</gene>
<dbReference type="AlphaFoldDB" id="D1PPU8"/>
<proteinExistence type="predicted"/>
<accession>D1PPU8</accession>